<gene>
    <name evidence="5" type="ORF">PSON_ATCC_30995.1.T0820114</name>
</gene>
<feature type="region of interest" description="Disordered" evidence="3">
    <location>
        <begin position="55"/>
        <end position="105"/>
    </location>
</feature>
<dbReference type="PROSITE" id="PS50600">
    <property type="entry name" value="ULP_PROTEASE"/>
    <property type="match status" value="1"/>
</dbReference>
<feature type="compositionally biased region" description="Low complexity" evidence="3">
    <location>
        <begin position="89"/>
        <end position="100"/>
    </location>
</feature>
<evidence type="ECO:0000259" key="4">
    <source>
        <dbReference type="PROSITE" id="PS50600"/>
    </source>
</evidence>
<comment type="caution">
    <text evidence="5">The sequence shown here is derived from an EMBL/GenBank/DDBJ whole genome shotgun (WGS) entry which is preliminary data.</text>
</comment>
<feature type="compositionally biased region" description="Polar residues" evidence="3">
    <location>
        <begin position="73"/>
        <end position="88"/>
    </location>
</feature>
<feature type="domain" description="Ubiquitin-like protease family profile" evidence="4">
    <location>
        <begin position="470"/>
        <end position="650"/>
    </location>
</feature>
<dbReference type="GO" id="GO:0008234">
    <property type="term" value="F:cysteine-type peptidase activity"/>
    <property type="evidence" value="ECO:0007669"/>
    <property type="project" value="InterPro"/>
</dbReference>
<dbReference type="GO" id="GO:0006508">
    <property type="term" value="P:proteolysis"/>
    <property type="evidence" value="ECO:0007669"/>
    <property type="project" value="UniProtKB-KW"/>
</dbReference>
<dbReference type="InterPro" id="IPR003653">
    <property type="entry name" value="Peptidase_C48_C"/>
</dbReference>
<evidence type="ECO:0000256" key="2">
    <source>
        <dbReference type="ARBA" id="ARBA00022801"/>
    </source>
</evidence>
<evidence type="ECO:0000313" key="6">
    <source>
        <dbReference type="Proteomes" id="UP000692954"/>
    </source>
</evidence>
<proteinExistence type="predicted"/>
<dbReference type="OrthoDB" id="1939479at2759"/>
<keyword evidence="1" id="KW-0645">Protease</keyword>
<feature type="compositionally biased region" description="Polar residues" evidence="3">
    <location>
        <begin position="153"/>
        <end position="170"/>
    </location>
</feature>
<evidence type="ECO:0000256" key="1">
    <source>
        <dbReference type="ARBA" id="ARBA00022670"/>
    </source>
</evidence>
<feature type="region of interest" description="Disordered" evidence="3">
    <location>
        <begin position="153"/>
        <end position="181"/>
    </location>
</feature>
<sequence length="683" mass="81335">MYELYILLILSVGLGVWFFYRQSNLVFERGDYFDKLNLRKKILKKPDFKVHIEMKNDQNQQNPDIGDSKKFQSQDQNQQMKQITQKVGQSHSQNQQNSENYDQNRKELDEKKNLKTQADKDVDCLIKVETNQQIDNKQKSNTVKKNKIIDEQIQSSQLSNQTQETRQSHSQNQQNNQNYDQNRKDLDQKKNLKTQADKDVDCLIKVETNQQIDNNQKSNNVEKNKIIDEQKQSSQRSNQTQETSQSHSQNQQNNQNQDQNGQDLDQNQNFQTQANKDVDCLVKIDQDQLNNQSIKQMEDKIQCQDQANLICIPQDEIQNKDDEENQNPSIFIELKTDKDILYNYVRVNKDKIMYVSDKKKDYSGKAYQYCVFYDEDYNPNFQIYEGEFNKGKKSGEGKLYGGKSNYIKYEGTWENDKATKQEKKEIQEPSSHLKKRIIIKDDQGIQILNSESQQKQQIQLEQTSWVKYNQQFNQKDMYILNNSQSWFTSSIIDGFVQYLNIESQKNFQYFLSKDVQDKISKLERPQYLFCPSQLYTNMSADNLEQNENIFRNFILEFQPINFRLQYLYSRVYFVINKLNTHWFLIYIDFNESSLNILDSLQKPENYYNTEFKIFKKIFKEQIKNIKLLDCKQQTNGYDCGPFTCLNMYKEFLNLLSQVHQDKEYKQIGEPKQVRQFLYGIFKN</sequence>
<feature type="region of interest" description="Disordered" evidence="3">
    <location>
        <begin position="229"/>
        <end position="265"/>
    </location>
</feature>
<dbReference type="Pfam" id="PF02902">
    <property type="entry name" value="Peptidase_C48"/>
    <property type="match status" value="1"/>
</dbReference>
<dbReference type="AlphaFoldDB" id="A0A8S1PNJ2"/>
<evidence type="ECO:0000313" key="5">
    <source>
        <dbReference type="EMBL" id="CAD8104434.1"/>
    </source>
</evidence>
<feature type="compositionally biased region" description="Low complexity" evidence="3">
    <location>
        <begin position="171"/>
        <end position="180"/>
    </location>
</feature>
<keyword evidence="6" id="KW-1185">Reference proteome</keyword>
<organism evidence="5 6">
    <name type="scientific">Paramecium sonneborni</name>
    <dbReference type="NCBI Taxonomy" id="65129"/>
    <lineage>
        <taxon>Eukaryota</taxon>
        <taxon>Sar</taxon>
        <taxon>Alveolata</taxon>
        <taxon>Ciliophora</taxon>
        <taxon>Intramacronucleata</taxon>
        <taxon>Oligohymenophorea</taxon>
        <taxon>Peniculida</taxon>
        <taxon>Parameciidae</taxon>
        <taxon>Paramecium</taxon>
    </lineage>
</organism>
<evidence type="ECO:0000256" key="3">
    <source>
        <dbReference type="SAM" id="MobiDB-lite"/>
    </source>
</evidence>
<accession>A0A8S1PNJ2</accession>
<name>A0A8S1PNJ2_9CILI</name>
<keyword evidence="2" id="KW-0378">Hydrolase</keyword>
<dbReference type="Proteomes" id="UP000692954">
    <property type="component" value="Unassembled WGS sequence"/>
</dbReference>
<feature type="compositionally biased region" description="Low complexity" evidence="3">
    <location>
        <begin position="237"/>
        <end position="265"/>
    </location>
</feature>
<reference evidence="5" key="1">
    <citation type="submission" date="2021-01" db="EMBL/GenBank/DDBJ databases">
        <authorList>
            <consortium name="Genoscope - CEA"/>
            <person name="William W."/>
        </authorList>
    </citation>
    <scope>NUCLEOTIDE SEQUENCE</scope>
</reference>
<dbReference type="EMBL" id="CAJJDN010000082">
    <property type="protein sequence ID" value="CAD8104434.1"/>
    <property type="molecule type" value="Genomic_DNA"/>
</dbReference>
<protein>
    <recommendedName>
        <fullName evidence="4">Ubiquitin-like protease family profile domain-containing protein</fullName>
    </recommendedName>
</protein>